<reference evidence="2" key="1">
    <citation type="submission" date="2021-03" db="EMBL/GenBank/DDBJ databases">
        <authorList>
            <person name="Tagirdzhanova G."/>
        </authorList>
    </citation>
    <scope>NUCLEOTIDE SEQUENCE</scope>
</reference>
<dbReference type="AlphaFoldDB" id="A0A8H3I9V1"/>
<evidence type="ECO:0000256" key="1">
    <source>
        <dbReference type="SAM" id="SignalP"/>
    </source>
</evidence>
<evidence type="ECO:0000313" key="2">
    <source>
        <dbReference type="EMBL" id="CAF9912835.1"/>
    </source>
</evidence>
<gene>
    <name evidence="2" type="ORF">ALECFALPRED_008319</name>
</gene>
<dbReference type="Proteomes" id="UP000664203">
    <property type="component" value="Unassembled WGS sequence"/>
</dbReference>
<name>A0A8H3I9V1_9LECA</name>
<feature type="signal peptide" evidence="1">
    <location>
        <begin position="1"/>
        <end position="27"/>
    </location>
</feature>
<comment type="caution">
    <text evidence="2">The sequence shown here is derived from an EMBL/GenBank/DDBJ whole genome shotgun (WGS) entry which is preliminary data.</text>
</comment>
<dbReference type="OrthoDB" id="5396021at2759"/>
<dbReference type="EMBL" id="CAJPDR010000057">
    <property type="protein sequence ID" value="CAF9912835.1"/>
    <property type="molecule type" value="Genomic_DNA"/>
</dbReference>
<protein>
    <submittedName>
        <fullName evidence="2">Uncharacterized protein</fullName>
    </submittedName>
</protein>
<keyword evidence="3" id="KW-1185">Reference proteome</keyword>
<sequence length="209" mass="22401">MPPLFRLLYQLPMLVAVLNLIFSFAHATPTLLASQLPSSYNDLSPRTQPLYNTAVTNHPKRAFTTRGTFYHGLWSLALTTATFLAQGPSSSTMPASDIESFALQIIDRVATRITSGATEKAVVGWTLEAVSLTFRSLLNPVTLVAPPVPWEVVKEFVSIFVLRRAQLGTAVAFSGNIWGPGGECVSIVLQVGQAASSILDSASEIHGSG</sequence>
<feature type="chain" id="PRO_5034660966" evidence="1">
    <location>
        <begin position="28"/>
        <end position="209"/>
    </location>
</feature>
<evidence type="ECO:0000313" key="3">
    <source>
        <dbReference type="Proteomes" id="UP000664203"/>
    </source>
</evidence>
<proteinExistence type="predicted"/>
<accession>A0A8H3I9V1</accession>
<keyword evidence="1" id="KW-0732">Signal</keyword>
<organism evidence="2 3">
    <name type="scientific">Alectoria fallacina</name>
    <dbReference type="NCBI Taxonomy" id="1903189"/>
    <lineage>
        <taxon>Eukaryota</taxon>
        <taxon>Fungi</taxon>
        <taxon>Dikarya</taxon>
        <taxon>Ascomycota</taxon>
        <taxon>Pezizomycotina</taxon>
        <taxon>Lecanoromycetes</taxon>
        <taxon>OSLEUM clade</taxon>
        <taxon>Lecanoromycetidae</taxon>
        <taxon>Lecanorales</taxon>
        <taxon>Lecanorineae</taxon>
        <taxon>Parmeliaceae</taxon>
        <taxon>Alectoria</taxon>
    </lineage>
</organism>